<reference evidence="1 2" key="1">
    <citation type="submission" date="2015-11" db="EMBL/GenBank/DDBJ databases">
        <title>Genomic analysis of 38 Legionella species identifies large and diverse effector repertoires.</title>
        <authorList>
            <person name="Burstein D."/>
            <person name="Amaro F."/>
            <person name="Zusman T."/>
            <person name="Lifshitz Z."/>
            <person name="Cohen O."/>
            <person name="Gilbert J.A."/>
            <person name="Pupko T."/>
            <person name="Shuman H.A."/>
            <person name="Segal G."/>
        </authorList>
    </citation>
    <scope>NUCLEOTIDE SEQUENCE [LARGE SCALE GENOMIC DNA]</scope>
    <source>
        <strain evidence="1 2">Oak Ridge-10</strain>
    </source>
</reference>
<gene>
    <name evidence="1" type="ORF">Loak_1267</name>
</gene>
<evidence type="ECO:0000313" key="2">
    <source>
        <dbReference type="Proteomes" id="UP000054858"/>
    </source>
</evidence>
<dbReference type="AlphaFoldDB" id="A0A0W0X2I6"/>
<evidence type="ECO:0000313" key="1">
    <source>
        <dbReference type="EMBL" id="KTD38779.1"/>
    </source>
</evidence>
<accession>A0A0W0X2I6</accession>
<proteinExistence type="predicted"/>
<dbReference type="InterPro" id="IPR046342">
    <property type="entry name" value="CBS_dom_sf"/>
</dbReference>
<dbReference type="Gene3D" id="3.10.580.10">
    <property type="entry name" value="CBS-domain"/>
    <property type="match status" value="1"/>
</dbReference>
<evidence type="ECO:0008006" key="3">
    <source>
        <dbReference type="Google" id="ProtNLM"/>
    </source>
</evidence>
<dbReference type="Proteomes" id="UP000054858">
    <property type="component" value="Unassembled WGS sequence"/>
</dbReference>
<name>A0A0W0X2I6_9GAMM</name>
<protein>
    <recommendedName>
        <fullName evidence="3">CBS domain protein</fullName>
    </recommendedName>
</protein>
<dbReference type="SUPFAM" id="SSF54631">
    <property type="entry name" value="CBS-domain pair"/>
    <property type="match status" value="1"/>
</dbReference>
<dbReference type="PATRIC" id="fig|29423.5.peg.1327"/>
<organism evidence="1 2">
    <name type="scientific">Legionella oakridgensis</name>
    <dbReference type="NCBI Taxonomy" id="29423"/>
    <lineage>
        <taxon>Bacteria</taxon>
        <taxon>Pseudomonadati</taxon>
        <taxon>Pseudomonadota</taxon>
        <taxon>Gammaproteobacteria</taxon>
        <taxon>Legionellales</taxon>
        <taxon>Legionellaceae</taxon>
        <taxon>Legionella</taxon>
    </lineage>
</organism>
<comment type="caution">
    <text evidence="1">The sequence shown here is derived from an EMBL/GenBank/DDBJ whole genome shotgun (WGS) entry which is preliminary data.</text>
</comment>
<sequence length="72" mass="8108">MAYTSGILRYLESAVKSMGKLQVRRLIVLDNRDNKKMVGILSLGDIARNTHDKATCGQVVNRVSEDREQHAH</sequence>
<dbReference type="EMBL" id="LNYP01000024">
    <property type="protein sequence ID" value="KTD38779.1"/>
    <property type="molecule type" value="Genomic_DNA"/>
</dbReference>